<organism evidence="2 3">
    <name type="scientific">Smittium culicis</name>
    <dbReference type="NCBI Taxonomy" id="133412"/>
    <lineage>
        <taxon>Eukaryota</taxon>
        <taxon>Fungi</taxon>
        <taxon>Fungi incertae sedis</taxon>
        <taxon>Zoopagomycota</taxon>
        <taxon>Kickxellomycotina</taxon>
        <taxon>Harpellomycetes</taxon>
        <taxon>Harpellales</taxon>
        <taxon>Legeriomycetaceae</taxon>
        <taxon>Smittium</taxon>
    </lineage>
</organism>
<dbReference type="Proteomes" id="UP000187283">
    <property type="component" value="Unassembled WGS sequence"/>
</dbReference>
<keyword evidence="1" id="KW-0472">Membrane</keyword>
<evidence type="ECO:0000313" key="3">
    <source>
        <dbReference type="Proteomes" id="UP000187283"/>
    </source>
</evidence>
<dbReference type="EMBL" id="LSSN01000203">
    <property type="protein sequence ID" value="OMJ25219.1"/>
    <property type="molecule type" value="Genomic_DNA"/>
</dbReference>
<comment type="caution">
    <text evidence="2">The sequence shown here is derived from an EMBL/GenBank/DDBJ whole genome shotgun (WGS) entry which is preliminary data.</text>
</comment>
<proteinExistence type="predicted"/>
<evidence type="ECO:0000256" key="1">
    <source>
        <dbReference type="SAM" id="Phobius"/>
    </source>
</evidence>
<keyword evidence="1" id="KW-0812">Transmembrane</keyword>
<keyword evidence="1" id="KW-1133">Transmembrane helix</keyword>
<name>A0A1R1YEB0_9FUNG</name>
<feature type="transmembrane region" description="Helical" evidence="1">
    <location>
        <begin position="33"/>
        <end position="54"/>
    </location>
</feature>
<keyword evidence="3" id="KW-1185">Reference proteome</keyword>
<protein>
    <submittedName>
        <fullName evidence="2">Uncharacterized protein</fullName>
    </submittedName>
</protein>
<sequence>MSNSPFIRIKIPTTGQEGWSTKSSSRRRLSPKYIRSLVLLVFAVSIAFNLYFFFRPKPLSLSKLLSDEFKGKEDGVKAKEFKQIKKVDYKDLTDLIIVPGHAVFTGEGSALDEKNWELESYQSGNVGVFVSHIHKGIEILQEHEKALLIFSG</sequence>
<dbReference type="OrthoDB" id="4347at2759"/>
<dbReference type="AlphaFoldDB" id="A0A1R1YEB0"/>
<dbReference type="InterPro" id="IPR055323">
    <property type="entry name" value="C57A10.07/YOR238W"/>
</dbReference>
<accession>A0A1R1YEB0</accession>
<dbReference type="PANTHER" id="PTHR28110:SF1">
    <property type="entry name" value="TRANSMEMBRANE PROTEIN"/>
    <property type="match status" value="1"/>
</dbReference>
<reference evidence="2 3" key="1">
    <citation type="submission" date="2017-01" db="EMBL/GenBank/DDBJ databases">
        <authorList>
            <person name="Mah S.A."/>
            <person name="Swanson W.J."/>
            <person name="Moy G.W."/>
            <person name="Vacquier V.D."/>
        </authorList>
    </citation>
    <scope>NUCLEOTIDE SEQUENCE [LARGE SCALE GENOMIC DNA]</scope>
    <source>
        <strain evidence="2 3">GSMNP</strain>
    </source>
</reference>
<dbReference type="GO" id="GO:0005737">
    <property type="term" value="C:cytoplasm"/>
    <property type="evidence" value="ECO:0007669"/>
    <property type="project" value="TreeGrafter"/>
</dbReference>
<gene>
    <name evidence="2" type="ORF">AYI70_g1048</name>
</gene>
<dbReference type="PANTHER" id="PTHR28110">
    <property type="entry name" value="TRANSMEMBRANE PROTEIN"/>
    <property type="match status" value="1"/>
</dbReference>
<evidence type="ECO:0000313" key="2">
    <source>
        <dbReference type="EMBL" id="OMJ25219.1"/>
    </source>
</evidence>